<dbReference type="AlphaFoldDB" id="A0A875S6K7"/>
<dbReference type="GO" id="GO:0051730">
    <property type="term" value="F:GTP-dependent polyribonucleotide 5'-hydroxyl-kinase activity"/>
    <property type="evidence" value="ECO:0007669"/>
    <property type="project" value="InterPro"/>
</dbReference>
<dbReference type="InterPro" id="IPR019039">
    <property type="entry name" value="T4-Rnl1-like_N"/>
</dbReference>
<organism evidence="6 7">
    <name type="scientific">Eeniella nana</name>
    <name type="common">Yeast</name>
    <name type="synonym">Brettanomyces nanus</name>
    <dbReference type="NCBI Taxonomy" id="13502"/>
    <lineage>
        <taxon>Eukaryota</taxon>
        <taxon>Fungi</taxon>
        <taxon>Dikarya</taxon>
        <taxon>Ascomycota</taxon>
        <taxon>Saccharomycotina</taxon>
        <taxon>Pichiomycetes</taxon>
        <taxon>Pichiales</taxon>
        <taxon>Pichiaceae</taxon>
        <taxon>Brettanomyces</taxon>
    </lineage>
</organism>
<evidence type="ECO:0000256" key="2">
    <source>
        <dbReference type="PIRSR" id="PIRSR019634-50"/>
    </source>
</evidence>
<dbReference type="Proteomes" id="UP000662931">
    <property type="component" value="Chromosome 4"/>
</dbReference>
<feature type="domain" description="T4 RNA ligase 1-like N-terminal" evidence="5">
    <location>
        <begin position="78"/>
        <end position="302"/>
    </location>
</feature>
<keyword evidence="1" id="KW-0819">tRNA processing</keyword>
<dbReference type="GO" id="GO:0005634">
    <property type="term" value="C:nucleus"/>
    <property type="evidence" value="ECO:0007669"/>
    <property type="project" value="TreeGrafter"/>
</dbReference>
<dbReference type="GO" id="GO:0003972">
    <property type="term" value="F:RNA ligase (ATP) activity"/>
    <property type="evidence" value="ECO:0007669"/>
    <property type="project" value="UniProtKB-UniRule"/>
</dbReference>
<accession>A0A875S6K7</accession>
<evidence type="ECO:0000259" key="4">
    <source>
        <dbReference type="Pfam" id="PF08303"/>
    </source>
</evidence>
<proteinExistence type="inferred from homology"/>
<dbReference type="GeneID" id="62196731"/>
<dbReference type="GO" id="GO:0005524">
    <property type="term" value="F:ATP binding"/>
    <property type="evidence" value="ECO:0007669"/>
    <property type="project" value="UniProtKB-UniRule"/>
</dbReference>
<comment type="catalytic activity">
    <reaction evidence="1">
        <text>ATP + (ribonucleotide)n-3'-hydroxyl + 5'-phospho-(ribonucleotide)m = (ribonucleotide)n+m + AMP + diphosphate.</text>
        <dbReference type="EC" id="6.5.1.3"/>
    </reaction>
</comment>
<dbReference type="PANTHER" id="PTHR32004">
    <property type="entry name" value="TRNA LIGASE"/>
    <property type="match status" value="1"/>
</dbReference>
<keyword evidence="7" id="KW-1185">Reference proteome</keyword>
<dbReference type="Pfam" id="PF08302">
    <property type="entry name" value="tRNA_lig_CPD"/>
    <property type="match status" value="1"/>
</dbReference>
<dbReference type="EC" id="6.5.1.3" evidence="1"/>
<dbReference type="EMBL" id="CP064815">
    <property type="protein sequence ID" value="QPG75945.1"/>
    <property type="molecule type" value="Genomic_DNA"/>
</dbReference>
<name>A0A875S6K7_EENNA</name>
<dbReference type="InterPro" id="IPR015965">
    <property type="entry name" value="tRNA_lig_PDEase"/>
</dbReference>
<evidence type="ECO:0000259" key="3">
    <source>
        <dbReference type="Pfam" id="PF08302"/>
    </source>
</evidence>
<protein>
    <recommendedName>
        <fullName evidence="1">tRNA ligase</fullName>
        <ecNumber evidence="1">6.5.1.3</ecNumber>
    </recommendedName>
</protein>
<feature type="active site" description="N6-AMP-lysine intermediate" evidence="2">
    <location>
        <position position="124"/>
    </location>
</feature>
<dbReference type="InterPro" id="IPR027417">
    <property type="entry name" value="P-loop_NTPase"/>
</dbReference>
<dbReference type="Pfam" id="PF08303">
    <property type="entry name" value="tRNA_lig_kinase"/>
    <property type="match status" value="1"/>
</dbReference>
<dbReference type="GO" id="GO:0008081">
    <property type="term" value="F:phosphoric diester hydrolase activity"/>
    <property type="evidence" value="ECO:0007669"/>
    <property type="project" value="InterPro"/>
</dbReference>
<dbReference type="Pfam" id="PF09511">
    <property type="entry name" value="RNA_lig_T4_1"/>
    <property type="match status" value="1"/>
</dbReference>
<evidence type="ECO:0000313" key="6">
    <source>
        <dbReference type="EMBL" id="QPG75945.1"/>
    </source>
</evidence>
<evidence type="ECO:0000313" key="7">
    <source>
        <dbReference type="Proteomes" id="UP000662931"/>
    </source>
</evidence>
<reference evidence="6" key="1">
    <citation type="submission" date="2020-10" db="EMBL/GenBank/DDBJ databases">
        <authorList>
            <person name="Roach M.J.R."/>
        </authorList>
    </citation>
    <scope>NUCLEOTIDE SEQUENCE</scope>
    <source>
        <strain evidence="6">CBS 1945</strain>
    </source>
</reference>
<dbReference type="InterPro" id="IPR015966">
    <property type="entry name" value="tRNA_lig_kin_fungi"/>
</dbReference>
<dbReference type="PANTHER" id="PTHR32004:SF1">
    <property type="entry name" value="TRNA LIGASE"/>
    <property type="match status" value="1"/>
</dbReference>
<keyword evidence="1" id="KW-0436">Ligase</keyword>
<feature type="domain" description="tRNA ligase kinase" evidence="4">
    <location>
        <begin position="405"/>
        <end position="569"/>
    </location>
</feature>
<dbReference type="GO" id="GO:0006388">
    <property type="term" value="P:tRNA splicing, via endonucleolytic cleavage and ligation"/>
    <property type="evidence" value="ECO:0007669"/>
    <property type="project" value="UniProtKB-UniRule"/>
</dbReference>
<gene>
    <name evidence="6" type="ORF">FOA43_003331</name>
</gene>
<evidence type="ECO:0000256" key="1">
    <source>
        <dbReference type="PIRNR" id="PIRNR019634"/>
    </source>
</evidence>
<dbReference type="Gene3D" id="3.40.50.300">
    <property type="entry name" value="P-loop containing nucleotide triphosphate hydrolases"/>
    <property type="match status" value="1"/>
</dbReference>
<evidence type="ECO:0000259" key="5">
    <source>
        <dbReference type="Pfam" id="PF09511"/>
    </source>
</evidence>
<feature type="domain" description="tRNA ligase phosphodiesterase" evidence="3">
    <location>
        <begin position="574"/>
        <end position="810"/>
    </location>
</feature>
<dbReference type="RefSeq" id="XP_038779510.1">
    <property type="nucleotide sequence ID" value="XM_038923582.1"/>
</dbReference>
<dbReference type="KEGG" id="bnn:FOA43_003331"/>
<dbReference type="SUPFAM" id="SSF52540">
    <property type="entry name" value="P-loop containing nucleoside triphosphate hydrolases"/>
    <property type="match status" value="1"/>
</dbReference>
<dbReference type="InterPro" id="IPR012387">
    <property type="entry name" value="Trl1_fun"/>
</dbReference>
<dbReference type="OrthoDB" id="276239at2759"/>
<sequence length="823" mass="94029">MPVKLPFESVKISPDEKLQDKQDTIELIAQLEDLAKRHPKKGAVRKFTNLIADTNTPINSWKFNEWDYASKKVSLPTYARGLFTKGNEIICRGYNKFYNVNEFLEVSEDQLKKNTTGPYTLTVKSNGCIVFISGLEDGTLVVCSKHSTGVRDDIQKNHAMAAQRALESQLIGIGQGKERLASALYELKLTAVAEFCDDSFEEHVLEYKNDRAGLYLHGLNFNTPRFRTYPMKKVNEFGQMFGFKETKSRRFETFEELIKYLSNVANEGTFEGEEVEGFVVRCYRTENHEDFFFKYKFEEPYLLYRELREVTKQFIRGGPQNVHFGKHKLICMDYLKYIMPLMHDNQELREQYLDNQGIIELRKKYFVARGKTGLEVIDEEVSMAKLEDEMRLLSFGDSQICKYAVVTVATIGCGKTTTSLALANLFPNIIGHIQNDNIRRPVGNKLVAGALEILINRPIVILDKNDHKFIERKQIFDDFDQLNEVIPTSKLKFICLNFLRNRPQEDKDLWNITRERILERGDNHQTIKAAGKGITKAEKIIQGFIKRFQPVDPGREPDSKFDLIINLDVTSPDSSYANVKTVVDNLISFASDLNLTRPTEEQFQEAFKSALDYKPSVNKIVHSKGGPRAPAYFGIVIPNAEELQNKVVKLIHSTGLDWKTYETLKNTDRLLNDLHVTIIHYKSRKTNGESRALWNMYVKQVFFDDLTKIDENSPKIKGCSIPLPSSPTADIKLEKLCSNDKLVCIKVSVLGLYHADGREIHLTAGNKFPHVTLGTISSEIKSVESNNLLNDICEFHATNGIQCLDFEDSEENTLKGLPIFAYY</sequence>
<comment type="similarity">
    <text evidence="1">Belongs to the TRL1 family.</text>
</comment>
<dbReference type="PIRSF" id="PIRSF019634">
    <property type="entry name" value="tRNA_lig_yeast"/>
    <property type="match status" value="1"/>
</dbReference>